<dbReference type="AlphaFoldDB" id="A0AAV7MY69"/>
<name>A0AAV7MY69_PLEWA</name>
<reference evidence="1" key="1">
    <citation type="journal article" date="2022" name="bioRxiv">
        <title>Sequencing and chromosome-scale assembly of the giantPleurodeles waltlgenome.</title>
        <authorList>
            <person name="Brown T."/>
            <person name="Elewa A."/>
            <person name="Iarovenko S."/>
            <person name="Subramanian E."/>
            <person name="Araus A.J."/>
            <person name="Petzold A."/>
            <person name="Susuki M."/>
            <person name="Suzuki K.-i.T."/>
            <person name="Hayashi T."/>
            <person name="Toyoda A."/>
            <person name="Oliveira C."/>
            <person name="Osipova E."/>
            <person name="Leigh N.D."/>
            <person name="Simon A."/>
            <person name="Yun M.H."/>
        </authorList>
    </citation>
    <scope>NUCLEOTIDE SEQUENCE</scope>
    <source>
        <strain evidence="1">20211129_DDA</strain>
        <tissue evidence="1">Liver</tissue>
    </source>
</reference>
<gene>
    <name evidence="1" type="ORF">NDU88_004674</name>
</gene>
<protein>
    <submittedName>
        <fullName evidence="1">Uncharacterized protein</fullName>
    </submittedName>
</protein>
<keyword evidence="2" id="KW-1185">Reference proteome</keyword>
<sequence>MRMRVILNKIQSAHALQKCPLRGAVPEGEIDKIAGAHAHITEPTRFGRGAAKDRTPGLGEFRKNGIDHYFLCG</sequence>
<dbReference type="Proteomes" id="UP001066276">
    <property type="component" value="Chromosome 9"/>
</dbReference>
<evidence type="ECO:0000313" key="1">
    <source>
        <dbReference type="EMBL" id="KAJ1107282.1"/>
    </source>
</evidence>
<proteinExistence type="predicted"/>
<accession>A0AAV7MY69</accession>
<dbReference type="EMBL" id="JANPWB010000013">
    <property type="protein sequence ID" value="KAJ1107282.1"/>
    <property type="molecule type" value="Genomic_DNA"/>
</dbReference>
<comment type="caution">
    <text evidence="1">The sequence shown here is derived from an EMBL/GenBank/DDBJ whole genome shotgun (WGS) entry which is preliminary data.</text>
</comment>
<evidence type="ECO:0000313" key="2">
    <source>
        <dbReference type="Proteomes" id="UP001066276"/>
    </source>
</evidence>
<organism evidence="1 2">
    <name type="scientific">Pleurodeles waltl</name>
    <name type="common">Iberian ribbed newt</name>
    <dbReference type="NCBI Taxonomy" id="8319"/>
    <lineage>
        <taxon>Eukaryota</taxon>
        <taxon>Metazoa</taxon>
        <taxon>Chordata</taxon>
        <taxon>Craniata</taxon>
        <taxon>Vertebrata</taxon>
        <taxon>Euteleostomi</taxon>
        <taxon>Amphibia</taxon>
        <taxon>Batrachia</taxon>
        <taxon>Caudata</taxon>
        <taxon>Salamandroidea</taxon>
        <taxon>Salamandridae</taxon>
        <taxon>Pleurodelinae</taxon>
        <taxon>Pleurodeles</taxon>
    </lineage>
</organism>